<keyword evidence="3" id="KW-1185">Reference proteome</keyword>
<reference evidence="2" key="1">
    <citation type="submission" date="2020-06" db="EMBL/GenBank/DDBJ databases">
        <title>WGS assembly of Ceratodon purpureus strain R40.</title>
        <authorList>
            <person name="Carey S.B."/>
            <person name="Jenkins J."/>
            <person name="Shu S."/>
            <person name="Lovell J.T."/>
            <person name="Sreedasyam A."/>
            <person name="Maumus F."/>
            <person name="Tiley G.P."/>
            <person name="Fernandez-Pozo N."/>
            <person name="Barry K."/>
            <person name="Chen C."/>
            <person name="Wang M."/>
            <person name="Lipzen A."/>
            <person name="Daum C."/>
            <person name="Saski C.A."/>
            <person name="Payton A.C."/>
            <person name="Mcbreen J.C."/>
            <person name="Conrad R.E."/>
            <person name="Kollar L.M."/>
            <person name="Olsson S."/>
            <person name="Huttunen S."/>
            <person name="Landis J.B."/>
            <person name="Wickett N.J."/>
            <person name="Johnson M.G."/>
            <person name="Rensing S.A."/>
            <person name="Grimwood J."/>
            <person name="Schmutz J."/>
            <person name="Mcdaniel S.F."/>
        </authorList>
    </citation>
    <scope>NUCLEOTIDE SEQUENCE</scope>
    <source>
        <strain evidence="2">R40</strain>
    </source>
</reference>
<organism evidence="2 3">
    <name type="scientific">Ceratodon purpureus</name>
    <name type="common">Fire moss</name>
    <name type="synonym">Dicranum purpureum</name>
    <dbReference type="NCBI Taxonomy" id="3225"/>
    <lineage>
        <taxon>Eukaryota</taxon>
        <taxon>Viridiplantae</taxon>
        <taxon>Streptophyta</taxon>
        <taxon>Embryophyta</taxon>
        <taxon>Bryophyta</taxon>
        <taxon>Bryophytina</taxon>
        <taxon>Bryopsida</taxon>
        <taxon>Dicranidae</taxon>
        <taxon>Pseudoditrichales</taxon>
        <taxon>Ditrichaceae</taxon>
        <taxon>Ceratodon</taxon>
    </lineage>
</organism>
<protein>
    <submittedName>
        <fullName evidence="2">Uncharacterized protein</fullName>
    </submittedName>
</protein>
<proteinExistence type="predicted"/>
<dbReference type="EMBL" id="CM026433">
    <property type="protein sequence ID" value="KAG0555166.1"/>
    <property type="molecule type" value="Genomic_DNA"/>
</dbReference>
<evidence type="ECO:0000313" key="3">
    <source>
        <dbReference type="Proteomes" id="UP000822688"/>
    </source>
</evidence>
<gene>
    <name evidence="2" type="ORF">KC19_12G149100</name>
</gene>
<sequence length="48" mass="5496">MHQLCRDRGSCNARIKMRETLKSEKKKMKPTNQTENLCSVLSESANLS</sequence>
<dbReference type="Proteomes" id="UP000822688">
    <property type="component" value="Chromosome 12"/>
</dbReference>
<accession>A0A8T0G789</accession>
<name>A0A8T0G789_CERPU</name>
<dbReference type="AlphaFoldDB" id="A0A8T0G789"/>
<comment type="caution">
    <text evidence="2">The sequence shown here is derived from an EMBL/GenBank/DDBJ whole genome shotgun (WGS) entry which is preliminary data.</text>
</comment>
<evidence type="ECO:0000256" key="1">
    <source>
        <dbReference type="SAM" id="MobiDB-lite"/>
    </source>
</evidence>
<evidence type="ECO:0000313" key="2">
    <source>
        <dbReference type="EMBL" id="KAG0555166.1"/>
    </source>
</evidence>
<feature type="compositionally biased region" description="Polar residues" evidence="1">
    <location>
        <begin position="30"/>
        <end position="48"/>
    </location>
</feature>
<feature type="region of interest" description="Disordered" evidence="1">
    <location>
        <begin position="23"/>
        <end position="48"/>
    </location>
</feature>